<reference evidence="3" key="1">
    <citation type="journal article" date="2013" name="Proc. Natl. Acad. Sci. U.S.A.">
        <title>Improving the coverage of the cyanobacterial phylum using diversity-driven genome sequencing.</title>
        <authorList>
            <person name="Shih P.M."/>
            <person name="Wu D."/>
            <person name="Latifi A."/>
            <person name="Axen S.D."/>
            <person name="Fewer D.P."/>
            <person name="Talla E."/>
            <person name="Calteau A."/>
            <person name="Cai F."/>
            <person name="Tandeau de Marsac N."/>
            <person name="Rippka R."/>
            <person name="Herdman M."/>
            <person name="Sivonen K."/>
            <person name="Coursin T."/>
            <person name="Laurent T."/>
            <person name="Goodwin L."/>
            <person name="Nolan M."/>
            <person name="Davenport K.W."/>
            <person name="Han C.S."/>
            <person name="Rubin E.M."/>
            <person name="Eisen J.A."/>
            <person name="Woyke T."/>
            <person name="Gugger M."/>
            <person name="Kerfeld C.A."/>
        </authorList>
    </citation>
    <scope>NUCLEOTIDE SEQUENCE [LARGE SCALE GENOMIC DNA]</scope>
    <source>
        <strain evidence="3">ATCC 27899 / PCC 7122</strain>
    </source>
</reference>
<accession>K9ZE84</accession>
<feature type="region of interest" description="Disordered" evidence="1">
    <location>
        <begin position="66"/>
        <end position="90"/>
    </location>
</feature>
<dbReference type="AlphaFoldDB" id="K9ZE84"/>
<dbReference type="RefSeq" id="WP_015213558.1">
    <property type="nucleotide sequence ID" value="NC_019771.1"/>
</dbReference>
<protein>
    <submittedName>
        <fullName evidence="2">Uncharacterized protein</fullName>
    </submittedName>
</protein>
<organism evidence="2 3">
    <name type="scientific">Anabaena cylindrica (strain ATCC 27899 / PCC 7122)</name>
    <dbReference type="NCBI Taxonomy" id="272123"/>
    <lineage>
        <taxon>Bacteria</taxon>
        <taxon>Bacillati</taxon>
        <taxon>Cyanobacteriota</taxon>
        <taxon>Cyanophyceae</taxon>
        <taxon>Nostocales</taxon>
        <taxon>Nostocaceae</taxon>
        <taxon>Anabaena</taxon>
    </lineage>
</organism>
<sequence length="90" mass="10478">MTSKWRLAARKAIESAIASVEDSKDLVKIKKAIDAAYPFHRRECFPYKVWLSERKKYFYQLGILQKPPDKGGRRNEGRDRTSPGQMSLFD</sequence>
<dbReference type="OrthoDB" id="3078749at2"/>
<dbReference type="EMBL" id="CP003659">
    <property type="protein sequence ID" value="AFZ56907.1"/>
    <property type="molecule type" value="Genomic_DNA"/>
</dbReference>
<evidence type="ECO:0000313" key="2">
    <source>
        <dbReference type="EMBL" id="AFZ56907.1"/>
    </source>
</evidence>
<name>K9ZE84_ANACC</name>
<evidence type="ECO:0000256" key="1">
    <source>
        <dbReference type="SAM" id="MobiDB-lite"/>
    </source>
</evidence>
<dbReference type="KEGG" id="acy:Anacy_1396"/>
<gene>
    <name evidence="2" type="ordered locus">Anacy_1396</name>
</gene>
<keyword evidence="3" id="KW-1185">Reference proteome</keyword>
<proteinExistence type="predicted"/>
<dbReference type="HOGENOM" id="CLU_2434420_0_0_3"/>
<dbReference type="PATRIC" id="fig|272123.3.peg.1528"/>
<feature type="compositionally biased region" description="Basic and acidic residues" evidence="1">
    <location>
        <begin position="67"/>
        <end position="81"/>
    </location>
</feature>
<dbReference type="Proteomes" id="UP000010474">
    <property type="component" value="Chromosome"/>
</dbReference>
<evidence type="ECO:0000313" key="3">
    <source>
        <dbReference type="Proteomes" id="UP000010474"/>
    </source>
</evidence>